<dbReference type="Proteomes" id="UP000008143">
    <property type="component" value="Chromosome 7"/>
</dbReference>
<dbReference type="AGR" id="Xenbase:XB-GENE-29098279"/>
<dbReference type="RefSeq" id="XP_031761797.1">
    <property type="nucleotide sequence ID" value="XM_031905937.1"/>
</dbReference>
<name>A0A8J1JV83_XENTR</name>
<reference evidence="3" key="1">
    <citation type="submission" date="2025-08" db="UniProtKB">
        <authorList>
            <consortium name="RefSeq"/>
        </authorList>
    </citation>
    <scope>IDENTIFICATION</scope>
    <source>
        <strain evidence="3">Nigerian</strain>
        <tissue evidence="3">Liver and blood</tissue>
    </source>
</reference>
<evidence type="ECO:0000313" key="4">
    <source>
        <dbReference type="Xenbase" id="XB-GENE-29098279"/>
    </source>
</evidence>
<sequence length="312" mass="36981">MNRLIFVFLWGSRMEKLRREIVYKQQKNGGLDLPNICVFVQLQYWGCIVRILSKDSCCACMIQYMGGWLFRRWGWQARELNRPVHFEVPKFYLCLKEFRDTYELEKLGVEEKNKKVVKQWIRRNERVSNMDGLKSDDSLRLWKKLQKSELAKRQRDVVWMSLHKCLPTREFLGKRGLCRAAVCPVGGYGDVETVDHLFWGCVYAREVRDGLKPLFRELCGLETVTWGTIMFGLGVANKVKSRVLWLLLGCIKEVLWDVRNLLILKNQVIGKEMCLNMILGRLYVYYLRDVYHSNATDAEGVWKYKKWRFLIK</sequence>
<dbReference type="Pfam" id="PF13966">
    <property type="entry name" value="zf-RVT"/>
    <property type="match status" value="1"/>
</dbReference>
<accession>A0A8J1JV83</accession>
<proteinExistence type="predicted"/>
<protein>
    <submittedName>
        <fullName evidence="3">Uncharacterized protein LOC116412216</fullName>
    </submittedName>
</protein>
<dbReference type="InterPro" id="IPR026960">
    <property type="entry name" value="RVT-Znf"/>
</dbReference>
<dbReference type="OrthoDB" id="9908882at2759"/>
<evidence type="ECO:0000313" key="2">
    <source>
        <dbReference type="Proteomes" id="UP000008143"/>
    </source>
</evidence>
<evidence type="ECO:0000259" key="1">
    <source>
        <dbReference type="Pfam" id="PF13966"/>
    </source>
</evidence>
<dbReference type="AlphaFoldDB" id="A0A8J1JV83"/>
<dbReference type="Xenbase" id="XB-GENE-29098279">
    <property type="gene designation" value="LOC116412216"/>
</dbReference>
<feature type="domain" description="Reverse transcriptase zinc-binding" evidence="1">
    <location>
        <begin position="139"/>
        <end position="207"/>
    </location>
</feature>
<keyword evidence="2" id="KW-1185">Reference proteome</keyword>
<gene>
    <name evidence="3 4" type="primary">LOC116412216</name>
</gene>
<evidence type="ECO:0000313" key="3">
    <source>
        <dbReference type="RefSeq" id="XP_031761797.1"/>
    </source>
</evidence>
<dbReference type="KEGG" id="xtr:116412216"/>
<organism evidence="2 3">
    <name type="scientific">Xenopus tropicalis</name>
    <name type="common">Western clawed frog</name>
    <name type="synonym">Silurana tropicalis</name>
    <dbReference type="NCBI Taxonomy" id="8364"/>
    <lineage>
        <taxon>Eukaryota</taxon>
        <taxon>Metazoa</taxon>
        <taxon>Chordata</taxon>
        <taxon>Craniata</taxon>
        <taxon>Vertebrata</taxon>
        <taxon>Euteleostomi</taxon>
        <taxon>Amphibia</taxon>
        <taxon>Batrachia</taxon>
        <taxon>Anura</taxon>
        <taxon>Pipoidea</taxon>
        <taxon>Pipidae</taxon>
        <taxon>Xenopodinae</taxon>
        <taxon>Xenopus</taxon>
        <taxon>Silurana</taxon>
    </lineage>
</organism>
<dbReference type="GeneID" id="116412216"/>